<evidence type="ECO:0000256" key="1">
    <source>
        <dbReference type="ARBA" id="ARBA00001946"/>
    </source>
</evidence>
<dbReference type="Gene3D" id="3.10.520.10">
    <property type="entry name" value="ApbE-like domains"/>
    <property type="match status" value="1"/>
</dbReference>
<dbReference type="GO" id="GO:0016740">
    <property type="term" value="F:transferase activity"/>
    <property type="evidence" value="ECO:0007669"/>
    <property type="project" value="UniProtKB-KW"/>
</dbReference>
<dbReference type="PANTHER" id="PTHR30040">
    <property type="entry name" value="THIAMINE BIOSYNTHESIS LIPOPROTEIN APBE"/>
    <property type="match status" value="1"/>
</dbReference>
<keyword evidence="4" id="KW-0285">Flavoprotein</keyword>
<gene>
    <name evidence="11" type="ORF">EP51_11505</name>
</gene>
<evidence type="ECO:0000256" key="5">
    <source>
        <dbReference type="ARBA" id="ARBA00022679"/>
    </source>
</evidence>
<evidence type="ECO:0000313" key="12">
    <source>
        <dbReference type="Proteomes" id="UP000028488"/>
    </source>
</evidence>
<comment type="catalytic activity">
    <reaction evidence="10">
        <text>L-threonyl-[protein] + FAD = FMN-L-threonyl-[protein] + AMP + H(+)</text>
        <dbReference type="Rhea" id="RHEA:36847"/>
        <dbReference type="Rhea" id="RHEA-COMP:11060"/>
        <dbReference type="Rhea" id="RHEA-COMP:11061"/>
        <dbReference type="ChEBI" id="CHEBI:15378"/>
        <dbReference type="ChEBI" id="CHEBI:30013"/>
        <dbReference type="ChEBI" id="CHEBI:57692"/>
        <dbReference type="ChEBI" id="CHEBI:74257"/>
        <dbReference type="ChEBI" id="CHEBI:456215"/>
        <dbReference type="EC" id="2.7.1.180"/>
    </reaction>
</comment>
<dbReference type="InterPro" id="IPR024932">
    <property type="entry name" value="ApbE"/>
</dbReference>
<evidence type="ECO:0000256" key="9">
    <source>
        <dbReference type="ARBA" id="ARBA00031306"/>
    </source>
</evidence>
<accession>A0A076EP37</accession>
<evidence type="ECO:0000313" key="11">
    <source>
        <dbReference type="EMBL" id="AII05204.1"/>
    </source>
</evidence>
<dbReference type="EMBL" id="CP008947">
    <property type="protein sequence ID" value="AII05204.1"/>
    <property type="molecule type" value="Genomic_DNA"/>
</dbReference>
<organism evidence="11 12">
    <name type="scientific">Rhodococcus opacus</name>
    <name type="common">Nocardia opaca</name>
    <dbReference type="NCBI Taxonomy" id="37919"/>
    <lineage>
        <taxon>Bacteria</taxon>
        <taxon>Bacillati</taxon>
        <taxon>Actinomycetota</taxon>
        <taxon>Actinomycetes</taxon>
        <taxon>Mycobacteriales</taxon>
        <taxon>Nocardiaceae</taxon>
        <taxon>Rhodococcus</taxon>
    </lineage>
</organism>
<evidence type="ECO:0000256" key="7">
    <source>
        <dbReference type="ARBA" id="ARBA00022827"/>
    </source>
</evidence>
<keyword evidence="8" id="KW-0460">Magnesium</keyword>
<dbReference type="PANTHER" id="PTHR30040:SF2">
    <property type="entry name" value="FAD:PROTEIN FMN TRANSFERASE"/>
    <property type="match status" value="1"/>
</dbReference>
<dbReference type="eggNOG" id="COG1477">
    <property type="taxonomic scope" value="Bacteria"/>
</dbReference>
<proteinExistence type="predicted"/>
<evidence type="ECO:0000256" key="4">
    <source>
        <dbReference type="ARBA" id="ARBA00022630"/>
    </source>
</evidence>
<dbReference type="Proteomes" id="UP000028488">
    <property type="component" value="Chromosome"/>
</dbReference>
<dbReference type="AlphaFoldDB" id="A0A076EP37"/>
<evidence type="ECO:0000256" key="3">
    <source>
        <dbReference type="ARBA" id="ARBA00016337"/>
    </source>
</evidence>
<evidence type="ECO:0000256" key="2">
    <source>
        <dbReference type="ARBA" id="ARBA00011955"/>
    </source>
</evidence>
<evidence type="ECO:0000256" key="8">
    <source>
        <dbReference type="ARBA" id="ARBA00022842"/>
    </source>
</evidence>
<keyword evidence="7" id="KW-0274">FAD</keyword>
<keyword evidence="5" id="KW-0808">Transferase</keyword>
<dbReference type="SUPFAM" id="SSF143631">
    <property type="entry name" value="ApbE-like"/>
    <property type="match status" value="1"/>
</dbReference>
<dbReference type="InterPro" id="IPR003374">
    <property type="entry name" value="ApbE-like_sf"/>
</dbReference>
<evidence type="ECO:0000256" key="10">
    <source>
        <dbReference type="ARBA" id="ARBA00048540"/>
    </source>
</evidence>
<protein>
    <recommendedName>
        <fullName evidence="3">FAD:protein FMN transferase</fullName>
        <ecNumber evidence="2">2.7.1.180</ecNumber>
    </recommendedName>
    <alternativeName>
        <fullName evidence="9">Flavin transferase</fullName>
    </alternativeName>
</protein>
<dbReference type="GO" id="GO:0046872">
    <property type="term" value="F:metal ion binding"/>
    <property type="evidence" value="ECO:0007669"/>
    <property type="project" value="UniProtKB-KW"/>
</dbReference>
<reference evidence="11 12" key="1">
    <citation type="submission" date="2014-07" db="EMBL/GenBank/DDBJ databases">
        <title>Genome Sequence of Rhodococcus opacus Strain R7, a Biodegrader of Mono- and Polycyclic Aromatic Hydrocarbons.</title>
        <authorList>
            <person name="Di Gennaro P."/>
            <person name="Zampolli J."/>
            <person name="Presti I."/>
            <person name="Cappelletti M."/>
            <person name="D'Ursi P."/>
            <person name="Orro A."/>
            <person name="Mezzelani A."/>
            <person name="Milanesi L."/>
        </authorList>
    </citation>
    <scope>NUCLEOTIDE SEQUENCE [LARGE SCALE GENOMIC DNA]</scope>
    <source>
        <strain evidence="11 12">R7</strain>
    </source>
</reference>
<sequence>MTSARSATEWSTWGVHARIVVTDPDALSSASNLIRGYLAAADAAVNRDRADAEIRSLDAGPNTVTPMFARFLTDALAAARTTEGALDPTASAPAPQSWRSITVDGTEVTLPSGVELDLTATARASSADHCASTTAELLGCGVLVALGGDIATAGTTPPGGWQVQVQDLPGDPTCQVSIPSGAAVATASTVKPLHPDSISLWRTVSVVAESCTTAHASSTAAVGMGGGAIDWLTTLELPARLVDQEFRVITLGGWPS</sequence>
<keyword evidence="6" id="KW-0479">Metal-binding</keyword>
<name>A0A076EP37_RHOOP</name>
<comment type="cofactor">
    <cofactor evidence="1">
        <name>Mg(2+)</name>
        <dbReference type="ChEBI" id="CHEBI:18420"/>
    </cofactor>
</comment>
<dbReference type="Pfam" id="PF02424">
    <property type="entry name" value="ApbE"/>
    <property type="match status" value="1"/>
</dbReference>
<evidence type="ECO:0000256" key="6">
    <source>
        <dbReference type="ARBA" id="ARBA00022723"/>
    </source>
</evidence>
<dbReference type="EC" id="2.7.1.180" evidence="2"/>
<dbReference type="RefSeq" id="WP_037231494.1">
    <property type="nucleotide sequence ID" value="NZ_CP008947.1"/>
</dbReference>